<name>A0A8J8PDC7_9EURY</name>
<protein>
    <submittedName>
        <fullName evidence="2">Uncharacterized protein</fullName>
    </submittedName>
</protein>
<dbReference type="AlphaFoldDB" id="A0A8J8PDC7"/>
<reference evidence="2" key="1">
    <citation type="submission" date="2019-02" db="EMBL/GenBank/DDBJ databases">
        <title>Halonotius sp. a new haloarchaeum isolated from saline soil.</title>
        <authorList>
            <person name="Duran-Viseras A."/>
            <person name="Sanchez-Porro C."/>
            <person name="Ventosa A."/>
        </authorList>
    </citation>
    <scope>NUCLEOTIDE SEQUENCE</scope>
    <source>
        <strain evidence="2">F15B</strain>
    </source>
</reference>
<organism evidence="2 3">
    <name type="scientific">Halonotius terrestris</name>
    <dbReference type="NCBI Taxonomy" id="2487750"/>
    <lineage>
        <taxon>Archaea</taxon>
        <taxon>Methanobacteriati</taxon>
        <taxon>Methanobacteriota</taxon>
        <taxon>Stenosarchaea group</taxon>
        <taxon>Halobacteria</taxon>
        <taxon>Halobacteriales</taxon>
        <taxon>Haloferacaceae</taxon>
        <taxon>Halonotius</taxon>
    </lineage>
</organism>
<dbReference type="OrthoDB" id="271881at2157"/>
<accession>A0A8J8PDC7</accession>
<comment type="caution">
    <text evidence="2">The sequence shown here is derived from an EMBL/GenBank/DDBJ whole genome shotgun (WGS) entry which is preliminary data.</text>
</comment>
<feature type="region of interest" description="Disordered" evidence="1">
    <location>
        <begin position="41"/>
        <end position="67"/>
    </location>
</feature>
<evidence type="ECO:0000256" key="1">
    <source>
        <dbReference type="SAM" id="MobiDB-lite"/>
    </source>
</evidence>
<dbReference type="EMBL" id="RKLU01000001">
    <property type="protein sequence ID" value="TQQ83240.1"/>
    <property type="molecule type" value="Genomic_DNA"/>
</dbReference>
<dbReference type="RefSeq" id="WP_142978146.1">
    <property type="nucleotide sequence ID" value="NZ_RKLU01000001.1"/>
</dbReference>
<evidence type="ECO:0000313" key="3">
    <source>
        <dbReference type="Proteomes" id="UP000705823"/>
    </source>
</evidence>
<sequence length="160" mass="17482">MRRQRPRRGRQLNHDRSLHRRGVLTVGVAALLPTAGCLGGNGAEDPLDEDGNEDAITTPDPDHPIRLANETDQPVEVTVTVIRESTGETVYSETHQLAAEEQDREVYNTRQANPEGIESFRIELTSGGDTVTETVETSACYGEVIGFVTAEGLRSTYSIC</sequence>
<gene>
    <name evidence="2" type="ORF">EGH24_00065</name>
</gene>
<keyword evidence="3" id="KW-1185">Reference proteome</keyword>
<dbReference type="Proteomes" id="UP000705823">
    <property type="component" value="Unassembled WGS sequence"/>
</dbReference>
<evidence type="ECO:0000313" key="2">
    <source>
        <dbReference type="EMBL" id="TQQ83240.1"/>
    </source>
</evidence>
<proteinExistence type="predicted"/>